<evidence type="ECO:0000256" key="4">
    <source>
        <dbReference type="ARBA" id="ARBA00023159"/>
    </source>
</evidence>
<keyword evidence="3" id="KW-0238">DNA-binding</keyword>
<name>A0ABR0D4J1_9LAMI</name>
<accession>A0ABR0D4J1</accession>
<evidence type="ECO:0000256" key="3">
    <source>
        <dbReference type="ARBA" id="ARBA00023125"/>
    </source>
</evidence>
<evidence type="ECO:0000256" key="2">
    <source>
        <dbReference type="ARBA" id="ARBA00023015"/>
    </source>
</evidence>
<dbReference type="Proteomes" id="UP001291926">
    <property type="component" value="Unassembled WGS sequence"/>
</dbReference>
<dbReference type="EMBL" id="JAYDYQ010002534">
    <property type="protein sequence ID" value="KAK4483910.1"/>
    <property type="molecule type" value="Genomic_DNA"/>
</dbReference>
<feature type="domain" description="AP2/ERF" evidence="8">
    <location>
        <begin position="16"/>
        <end position="74"/>
    </location>
</feature>
<organism evidence="9 10">
    <name type="scientific">Penstemon davidsonii</name>
    <dbReference type="NCBI Taxonomy" id="160366"/>
    <lineage>
        <taxon>Eukaryota</taxon>
        <taxon>Viridiplantae</taxon>
        <taxon>Streptophyta</taxon>
        <taxon>Embryophyta</taxon>
        <taxon>Tracheophyta</taxon>
        <taxon>Spermatophyta</taxon>
        <taxon>Magnoliopsida</taxon>
        <taxon>eudicotyledons</taxon>
        <taxon>Gunneridae</taxon>
        <taxon>Pentapetalae</taxon>
        <taxon>asterids</taxon>
        <taxon>lamiids</taxon>
        <taxon>Lamiales</taxon>
        <taxon>Plantaginaceae</taxon>
        <taxon>Cheloneae</taxon>
        <taxon>Penstemon</taxon>
    </lineage>
</organism>
<keyword evidence="5" id="KW-0804">Transcription</keyword>
<evidence type="ECO:0000259" key="8">
    <source>
        <dbReference type="PROSITE" id="PS51032"/>
    </source>
</evidence>
<sequence>MNQCASGSESSTATSQYIGVRKRKYGRWVTEIREPGKKTRIWLGSYDTPEMAAVAYDVAALHLKGADNARLNFPEFVGRFPKPASNSPDDIRQAAQQAAAMQVEIIGSGGGAVVPERVELSASQIQAINEAPLDSPKMSMEVASVGESSANYEGTQVVEELDEMDPYSYTIWD</sequence>
<comment type="similarity">
    <text evidence="7">Belongs to the AP2/ERF transcription factor family. ERF subfamily.</text>
</comment>
<keyword evidence="2" id="KW-0805">Transcription regulation</keyword>
<dbReference type="PROSITE" id="PS51032">
    <property type="entry name" value="AP2_ERF"/>
    <property type="match status" value="1"/>
</dbReference>
<protein>
    <recommendedName>
        <fullName evidence="8">AP2/ERF domain-containing protein</fullName>
    </recommendedName>
</protein>
<reference evidence="9 10" key="1">
    <citation type="journal article" date="2023" name="bioRxiv">
        <title>Genome report: Whole genome sequence and annotation of Penstemon davidsonii.</title>
        <authorList>
            <person name="Ostevik K.L."/>
            <person name="Alabady M."/>
            <person name="Zhang M."/>
            <person name="Rausher M.D."/>
        </authorList>
    </citation>
    <scope>NUCLEOTIDE SEQUENCE [LARGE SCALE GENOMIC DNA]</scope>
    <source>
        <strain evidence="9">DNT005</strain>
        <tissue evidence="9">Whole leaf</tissue>
    </source>
</reference>
<evidence type="ECO:0000256" key="1">
    <source>
        <dbReference type="ARBA" id="ARBA00004123"/>
    </source>
</evidence>
<keyword evidence="4" id="KW-0010">Activator</keyword>
<proteinExistence type="inferred from homology"/>
<dbReference type="PANTHER" id="PTHR31985:SF111">
    <property type="entry name" value="ETHYLENE-RESPONSIVE TRANSCRIPTION FACTOR ERF021"/>
    <property type="match status" value="1"/>
</dbReference>
<evidence type="ECO:0000256" key="5">
    <source>
        <dbReference type="ARBA" id="ARBA00023163"/>
    </source>
</evidence>
<evidence type="ECO:0000256" key="7">
    <source>
        <dbReference type="ARBA" id="ARBA00024343"/>
    </source>
</evidence>
<evidence type="ECO:0000313" key="9">
    <source>
        <dbReference type="EMBL" id="KAK4483910.1"/>
    </source>
</evidence>
<keyword evidence="6" id="KW-0539">Nucleus</keyword>
<dbReference type="PANTHER" id="PTHR31985">
    <property type="entry name" value="ETHYLENE-RESPONSIVE TRANSCRIPTION FACTOR ERF042-RELATED"/>
    <property type="match status" value="1"/>
</dbReference>
<dbReference type="Pfam" id="PF00847">
    <property type="entry name" value="AP2"/>
    <property type="match status" value="1"/>
</dbReference>
<dbReference type="InterPro" id="IPR001471">
    <property type="entry name" value="AP2/ERF_dom"/>
</dbReference>
<dbReference type="InterPro" id="IPR036955">
    <property type="entry name" value="AP2/ERF_dom_sf"/>
</dbReference>
<evidence type="ECO:0000256" key="6">
    <source>
        <dbReference type="ARBA" id="ARBA00023242"/>
    </source>
</evidence>
<gene>
    <name evidence="9" type="ORF">RD792_011119</name>
</gene>
<comment type="caution">
    <text evidence="9">The sequence shown here is derived from an EMBL/GenBank/DDBJ whole genome shotgun (WGS) entry which is preliminary data.</text>
</comment>
<dbReference type="SMART" id="SM00380">
    <property type="entry name" value="AP2"/>
    <property type="match status" value="1"/>
</dbReference>
<dbReference type="CDD" id="cd00018">
    <property type="entry name" value="AP2"/>
    <property type="match status" value="1"/>
</dbReference>
<dbReference type="InterPro" id="IPR016177">
    <property type="entry name" value="DNA-bd_dom_sf"/>
</dbReference>
<comment type="subcellular location">
    <subcellularLocation>
        <location evidence="1">Nucleus</location>
    </subcellularLocation>
</comment>
<dbReference type="SUPFAM" id="SSF54171">
    <property type="entry name" value="DNA-binding domain"/>
    <property type="match status" value="1"/>
</dbReference>
<dbReference type="Gene3D" id="3.30.730.10">
    <property type="entry name" value="AP2/ERF domain"/>
    <property type="match status" value="1"/>
</dbReference>
<dbReference type="InterPro" id="IPR051032">
    <property type="entry name" value="AP2/ERF_TF_ERF_subfamily"/>
</dbReference>
<keyword evidence="10" id="KW-1185">Reference proteome</keyword>
<dbReference type="PRINTS" id="PR00367">
    <property type="entry name" value="ETHRSPELEMNT"/>
</dbReference>
<evidence type="ECO:0000313" key="10">
    <source>
        <dbReference type="Proteomes" id="UP001291926"/>
    </source>
</evidence>